<dbReference type="EMBL" id="DXEL01000006">
    <property type="protein sequence ID" value="HIX73557.1"/>
    <property type="molecule type" value="Genomic_DNA"/>
</dbReference>
<dbReference type="PANTHER" id="PTHR43467:SF2">
    <property type="entry name" value="COBALT-PRECORRIN-2 C(20)-METHYLTRANSFERASE"/>
    <property type="match status" value="1"/>
</dbReference>
<evidence type="ECO:0000256" key="6">
    <source>
        <dbReference type="PIRNR" id="PIRNR036427"/>
    </source>
</evidence>
<gene>
    <name evidence="8" type="ORF">H9977_00670</name>
</gene>
<keyword evidence="5" id="KW-0949">S-adenosyl-L-methionine</keyword>
<evidence type="ECO:0000256" key="4">
    <source>
        <dbReference type="ARBA" id="ARBA00022679"/>
    </source>
</evidence>
<comment type="pathway">
    <text evidence="1">Cofactor biosynthesis; adenosylcobalamin biosynthesis.</text>
</comment>
<evidence type="ECO:0000256" key="2">
    <source>
        <dbReference type="ARBA" id="ARBA00022573"/>
    </source>
</evidence>
<dbReference type="GO" id="GO:0030788">
    <property type="term" value="F:precorrin-2 C20-methyltransferase activity"/>
    <property type="evidence" value="ECO:0007669"/>
    <property type="project" value="InterPro"/>
</dbReference>
<evidence type="ECO:0000259" key="7">
    <source>
        <dbReference type="Pfam" id="PF00590"/>
    </source>
</evidence>
<comment type="similarity">
    <text evidence="6">Belongs to the precorrin methyltransferase family.</text>
</comment>
<dbReference type="Proteomes" id="UP000886740">
    <property type="component" value="Unassembled WGS sequence"/>
</dbReference>
<accession>A0A9D2BFH6</accession>
<dbReference type="GO" id="GO:0032259">
    <property type="term" value="P:methylation"/>
    <property type="evidence" value="ECO:0007669"/>
    <property type="project" value="UniProtKB-KW"/>
</dbReference>
<dbReference type="InterPro" id="IPR014776">
    <property type="entry name" value="4pyrrole_Mease_sub2"/>
</dbReference>
<evidence type="ECO:0000313" key="9">
    <source>
        <dbReference type="Proteomes" id="UP000886740"/>
    </source>
</evidence>
<dbReference type="GO" id="GO:0009236">
    <property type="term" value="P:cobalamin biosynthetic process"/>
    <property type="evidence" value="ECO:0007669"/>
    <property type="project" value="UniProtKB-UniRule"/>
</dbReference>
<dbReference type="InterPro" id="IPR014777">
    <property type="entry name" value="4pyrrole_Mease_sub1"/>
</dbReference>
<organism evidence="8 9">
    <name type="scientific">Candidatus Parabacteroides intestinipullorum</name>
    <dbReference type="NCBI Taxonomy" id="2838723"/>
    <lineage>
        <taxon>Bacteria</taxon>
        <taxon>Pseudomonadati</taxon>
        <taxon>Bacteroidota</taxon>
        <taxon>Bacteroidia</taxon>
        <taxon>Bacteroidales</taxon>
        <taxon>Tannerellaceae</taxon>
        <taxon>Parabacteroides</taxon>
    </lineage>
</organism>
<comment type="caution">
    <text evidence="8">The sequence shown here is derived from an EMBL/GenBank/DDBJ whole genome shotgun (WGS) entry which is preliminary data.</text>
</comment>
<keyword evidence="4" id="KW-0808">Transferase</keyword>
<dbReference type="InterPro" id="IPR012382">
    <property type="entry name" value="CobI/CbiL"/>
</dbReference>
<dbReference type="PANTHER" id="PTHR43467">
    <property type="entry name" value="COBALT-PRECORRIN-2 C(20)-METHYLTRANSFERASE"/>
    <property type="match status" value="1"/>
</dbReference>
<dbReference type="Gene3D" id="3.30.950.10">
    <property type="entry name" value="Methyltransferase, Cobalt-precorrin-4 Transmethylase, Domain 2"/>
    <property type="match status" value="1"/>
</dbReference>
<name>A0A9D2BFH6_9BACT</name>
<evidence type="ECO:0000256" key="1">
    <source>
        <dbReference type="ARBA" id="ARBA00004953"/>
    </source>
</evidence>
<evidence type="ECO:0000256" key="5">
    <source>
        <dbReference type="ARBA" id="ARBA00022691"/>
    </source>
</evidence>
<dbReference type="InterPro" id="IPR035996">
    <property type="entry name" value="4pyrrol_Methylase_sf"/>
</dbReference>
<feature type="domain" description="Tetrapyrrole methylase" evidence="7">
    <location>
        <begin position="10"/>
        <end position="213"/>
    </location>
</feature>
<dbReference type="CDD" id="cd11645">
    <property type="entry name" value="Precorrin_2_C20_MT"/>
    <property type="match status" value="1"/>
</dbReference>
<dbReference type="SUPFAM" id="SSF53790">
    <property type="entry name" value="Tetrapyrrole methylase"/>
    <property type="match status" value="1"/>
</dbReference>
<evidence type="ECO:0000256" key="3">
    <source>
        <dbReference type="ARBA" id="ARBA00022603"/>
    </source>
</evidence>
<evidence type="ECO:0000313" key="8">
    <source>
        <dbReference type="EMBL" id="HIX73557.1"/>
    </source>
</evidence>
<sequence>MEKDKRENRVAFVSLGPGDKDLVTIAALEALRGAEVIYCPSVEDRQGMRRSRAAELIEALGVDPGKIACFDLAMRTDRTAAWNAYGELLEQVRSDYAAGRQVAVAVEGDVSIYASIHYVLEQLQEKGVPVRQVAGIPSFIAAAATANLSLISQGEKLLVVPGQATAEEMDRWLDEGCTLVIMKLSRLAERLGDYMRSRPQNHYYYLENVATPAAVCLTDVEEILAREIPYFSLLIVTRRS</sequence>
<reference evidence="8" key="1">
    <citation type="journal article" date="2021" name="PeerJ">
        <title>Extensive microbial diversity within the chicken gut microbiome revealed by metagenomics and culture.</title>
        <authorList>
            <person name="Gilroy R."/>
            <person name="Ravi A."/>
            <person name="Getino M."/>
            <person name="Pursley I."/>
            <person name="Horton D.L."/>
            <person name="Alikhan N.F."/>
            <person name="Baker D."/>
            <person name="Gharbi K."/>
            <person name="Hall N."/>
            <person name="Watson M."/>
            <person name="Adriaenssens E.M."/>
            <person name="Foster-Nyarko E."/>
            <person name="Jarju S."/>
            <person name="Secka A."/>
            <person name="Antonio M."/>
            <person name="Oren A."/>
            <person name="Chaudhuri R.R."/>
            <person name="La Ragione R."/>
            <person name="Hildebrand F."/>
            <person name="Pallen M.J."/>
        </authorList>
    </citation>
    <scope>NUCLEOTIDE SEQUENCE</scope>
    <source>
        <strain evidence="8">ChiGjej6B6-14162</strain>
    </source>
</reference>
<dbReference type="PIRSF" id="PIRSF036427">
    <property type="entry name" value="Precrrn-2_mtase"/>
    <property type="match status" value="1"/>
</dbReference>
<dbReference type="AlphaFoldDB" id="A0A9D2BFH6"/>
<dbReference type="InterPro" id="IPR000878">
    <property type="entry name" value="4pyrrol_Mease"/>
</dbReference>
<protein>
    <submittedName>
        <fullName evidence="8">Precorrin-2 C(20)-methyltransferase</fullName>
    </submittedName>
</protein>
<dbReference type="Pfam" id="PF00590">
    <property type="entry name" value="TP_methylase"/>
    <property type="match status" value="1"/>
</dbReference>
<proteinExistence type="inferred from homology"/>
<keyword evidence="3" id="KW-0489">Methyltransferase</keyword>
<reference evidence="8" key="2">
    <citation type="submission" date="2021-04" db="EMBL/GenBank/DDBJ databases">
        <authorList>
            <person name="Gilroy R."/>
        </authorList>
    </citation>
    <scope>NUCLEOTIDE SEQUENCE</scope>
    <source>
        <strain evidence="8">ChiGjej6B6-14162</strain>
    </source>
</reference>
<keyword evidence="2" id="KW-0169">Cobalamin biosynthesis</keyword>
<dbReference type="Gene3D" id="3.40.1010.10">
    <property type="entry name" value="Cobalt-precorrin-4 Transmethylase, Domain 1"/>
    <property type="match status" value="1"/>
</dbReference>